<protein>
    <submittedName>
        <fullName evidence="1">Lysin A, N-acetylmuramoyl-L-alanine amidase domain</fullName>
    </submittedName>
</protein>
<dbReference type="GO" id="GO:0008745">
    <property type="term" value="F:N-acetylmuramoyl-L-alanine amidase activity"/>
    <property type="evidence" value="ECO:0007669"/>
    <property type="project" value="InterPro"/>
</dbReference>
<dbReference type="InterPro" id="IPR036505">
    <property type="entry name" value="Amidase/PGRP_sf"/>
</dbReference>
<sequence length="261" mass="28945">MGYYLADHPNPNAGQYVTQRRGIYGQLSGTVIMHTAEGYGATNVAGFIASRSDYGSYHRLVDPNTIIEMAHWEWETWQDSETNNWAVGISAACRAADWLGIEIQTRLKYYRNLAICAADFVRYMRENYGIEVPRVRISGAQARARVPGFCAHGDSGLSRHDPGVDFDWETFFAMTNEELGEEEDMAISEERFAALENTVKNISDGLFNNNGKNASILGGLSVPGLINKNDVEGIRVDNANTTLILNALKEVSAKLDTLIKK</sequence>
<dbReference type="SUPFAM" id="SSF55846">
    <property type="entry name" value="N-acetylmuramoyl-L-alanine amidase-like"/>
    <property type="match status" value="1"/>
</dbReference>
<proteinExistence type="predicted"/>
<evidence type="ECO:0000313" key="2">
    <source>
        <dbReference type="Proteomes" id="UP000221251"/>
    </source>
</evidence>
<organism evidence="1 2">
    <name type="scientific">Arthrobacter phage Adat</name>
    <dbReference type="NCBI Taxonomy" id="2027883"/>
    <lineage>
        <taxon>Viruses</taxon>
        <taxon>Duplodnaviria</taxon>
        <taxon>Heunggongvirae</taxon>
        <taxon>Uroviricota</taxon>
        <taxon>Caudoviricetes</taxon>
        <taxon>Jasminevirus</taxon>
        <taxon>Jasminevirus adat</taxon>
    </lineage>
</organism>
<evidence type="ECO:0000313" key="1">
    <source>
        <dbReference type="EMBL" id="ASZ72592.1"/>
    </source>
</evidence>
<name>A0A249XLH4_9CAUD</name>
<dbReference type="Proteomes" id="UP000221251">
    <property type="component" value="Segment"/>
</dbReference>
<gene>
    <name evidence="1" type="ORF">ADAT_19</name>
</gene>
<dbReference type="GO" id="GO:0009253">
    <property type="term" value="P:peptidoglycan catabolic process"/>
    <property type="evidence" value="ECO:0007669"/>
    <property type="project" value="InterPro"/>
</dbReference>
<accession>A0A249XLH4</accession>
<keyword evidence="2" id="KW-1185">Reference proteome</keyword>
<reference evidence="1 2" key="1">
    <citation type="submission" date="2017-08" db="EMBL/GenBank/DDBJ databases">
        <authorList>
            <person name="Bertolini C.M."/>
            <person name="Tyransky A."/>
            <person name="Ball S.L."/>
            <person name="Breitenberger C.A."/>
            <person name="Daniels C.J."/>
            <person name="Garlena R.A."/>
            <person name="Russell D.A."/>
            <person name="Pope W.H."/>
            <person name="Jacobs-Sera D."/>
            <person name="Hendrix R.W."/>
            <person name="Hatfull G.F."/>
        </authorList>
    </citation>
    <scope>NUCLEOTIDE SEQUENCE [LARGE SCALE GENOMIC DNA]</scope>
</reference>
<dbReference type="Gene3D" id="3.40.80.10">
    <property type="entry name" value="Peptidoglycan recognition protein-like"/>
    <property type="match status" value="1"/>
</dbReference>
<dbReference type="EMBL" id="MF668266">
    <property type="protein sequence ID" value="ASZ72592.1"/>
    <property type="molecule type" value="Genomic_DNA"/>
</dbReference>